<dbReference type="SUPFAM" id="SSF49299">
    <property type="entry name" value="PKD domain"/>
    <property type="match status" value="2"/>
</dbReference>
<dbReference type="RefSeq" id="WP_188767035.1">
    <property type="nucleotide sequence ID" value="NZ_BMKK01000006.1"/>
</dbReference>
<protein>
    <recommendedName>
        <fullName evidence="2">PKD domain-containing protein</fullName>
    </recommendedName>
</protein>
<feature type="domain" description="PKD" evidence="2">
    <location>
        <begin position="661"/>
        <end position="691"/>
    </location>
</feature>
<dbReference type="InterPro" id="IPR022409">
    <property type="entry name" value="PKD/Chitinase_dom"/>
</dbReference>
<evidence type="ECO:0000313" key="3">
    <source>
        <dbReference type="EMBL" id="GGD64586.1"/>
    </source>
</evidence>
<dbReference type="InterPro" id="IPR035986">
    <property type="entry name" value="PKD_dom_sf"/>
</dbReference>
<dbReference type="PROSITE" id="PS50093">
    <property type="entry name" value="PKD"/>
    <property type="match status" value="2"/>
</dbReference>
<sequence>MKGRIGNTLKTFLLIATFTYISFDSVAQFYVGGKLCVGSAAIPATPSMGSTTTANTDCSEPTIFFDQKKETTAWLWDFGDPTTNNDVSTVRNPKYFYSTPGKYLVTLIRTVGTTVQAPDTLTITIKEPPVQPLFFNKKKSDTTLCDGKKLKLDPYRHQLGIAPKGTKFLWFPKGQTTQTIEVDSSGCYSVEVFDSTGGCSRIAQINVKFCIQETSSGGGEKWYFGQGATLDFQAKTSPPAPRDTLASNGDLFGKTDPTDPVFVPVTATASNPIRSPEGVAMVYGPTGSLVFYTDGVAIYGSNDALLPAIPPLTDSKLGGTNTSTQSAVIIPKNTCNECPHHLYYVYTINKDTGLLSYSIVDTRRNDGRGAVVEKNVPINITTSQRITAMKKQDETGFFVYSHDAGTNTFRILKIDSTGTTEITQNLGLVHDDATSQQGYMKLSATGAKLAIAVSKGGKNYVEVFDIDPATGRLGASPLTIDLGVSAPPQVYGVEFSDDEQKLYVTLKGDPTKGQTSYLYQLNLNLRNPVDIANRKVEIDKSKTFAFGALQSGPVNGMGVKFIYMAIEGSQYIPYIQYPNELALFEQTQTSNAAIVGYQPITGGFGADVLGNSGLGFPNVIQAKQKQEGEGLSATYTGNCQNQPTIFETQGICSPMKGEAAWDFGDGGTGTGLKTSHTYTKAGRYIVKLTLTVYSETIVSKNVNIPLLNNLLGNALKEKCKDFVVIDTLYIKPTPVVNLPDSAFVCVIEGETLKLDPKLQQAYNPGFLWKPTNETTPTIVVSATGNYSLTATNRFQNSTTCATTDKIEIKEGCEPRLFVPEIFTANKDGINDILQIPNAHITDFDLRIYNRWGEIIFESNDPEKIWDGSYNGKVIAPMMYAFVVSYKSLYFPYREKITRRGGIFLVN</sequence>
<dbReference type="Gene3D" id="2.60.40.10">
    <property type="entry name" value="Immunoglobulins"/>
    <property type="match status" value="2"/>
</dbReference>
<keyword evidence="1" id="KW-0472">Membrane</keyword>
<dbReference type="SMART" id="SM00089">
    <property type="entry name" value="PKD"/>
    <property type="match status" value="2"/>
</dbReference>
<evidence type="ECO:0000256" key="1">
    <source>
        <dbReference type="SAM" id="Phobius"/>
    </source>
</evidence>
<accession>A0A916YVZ3</accession>
<evidence type="ECO:0000313" key="4">
    <source>
        <dbReference type="Proteomes" id="UP000609064"/>
    </source>
</evidence>
<name>A0A916YVZ3_9BACT</name>
<dbReference type="InterPro" id="IPR000601">
    <property type="entry name" value="PKD_dom"/>
</dbReference>
<comment type="caution">
    <text evidence="3">The sequence shown here is derived from an EMBL/GenBank/DDBJ whole genome shotgun (WGS) entry which is preliminary data.</text>
</comment>
<reference evidence="3" key="2">
    <citation type="submission" date="2020-09" db="EMBL/GenBank/DDBJ databases">
        <authorList>
            <person name="Sun Q."/>
            <person name="Zhou Y."/>
        </authorList>
    </citation>
    <scope>NUCLEOTIDE SEQUENCE</scope>
    <source>
        <strain evidence="3">CGMCC 1.15958</strain>
    </source>
</reference>
<dbReference type="Proteomes" id="UP000609064">
    <property type="component" value="Unassembled WGS sequence"/>
</dbReference>
<reference evidence="3" key="1">
    <citation type="journal article" date="2014" name="Int. J. Syst. Evol. Microbiol.">
        <title>Complete genome sequence of Corynebacterium casei LMG S-19264T (=DSM 44701T), isolated from a smear-ripened cheese.</title>
        <authorList>
            <consortium name="US DOE Joint Genome Institute (JGI-PGF)"/>
            <person name="Walter F."/>
            <person name="Albersmeier A."/>
            <person name="Kalinowski J."/>
            <person name="Ruckert C."/>
        </authorList>
    </citation>
    <scope>NUCLEOTIDE SEQUENCE</scope>
    <source>
        <strain evidence="3">CGMCC 1.15958</strain>
    </source>
</reference>
<dbReference type="Gene3D" id="2.130.10.10">
    <property type="entry name" value="YVTN repeat-like/Quinoprotein amine dehydrogenase"/>
    <property type="match status" value="1"/>
</dbReference>
<gene>
    <name evidence="3" type="ORF">GCM10011514_30740</name>
</gene>
<evidence type="ECO:0000259" key="2">
    <source>
        <dbReference type="PROSITE" id="PS50093"/>
    </source>
</evidence>
<feature type="domain" description="PKD" evidence="2">
    <location>
        <begin position="72"/>
        <end position="107"/>
    </location>
</feature>
<dbReference type="AlphaFoldDB" id="A0A916YVZ3"/>
<feature type="transmembrane region" description="Helical" evidence="1">
    <location>
        <begin position="12"/>
        <end position="31"/>
    </location>
</feature>
<dbReference type="InterPro" id="IPR015943">
    <property type="entry name" value="WD40/YVTN_repeat-like_dom_sf"/>
</dbReference>
<dbReference type="CDD" id="cd00146">
    <property type="entry name" value="PKD"/>
    <property type="match status" value="1"/>
</dbReference>
<dbReference type="SUPFAM" id="SSF50956">
    <property type="entry name" value="Thermostable phytase (3-phytase)"/>
    <property type="match status" value="1"/>
</dbReference>
<keyword evidence="4" id="KW-1185">Reference proteome</keyword>
<dbReference type="EMBL" id="BMKK01000006">
    <property type="protein sequence ID" value="GGD64586.1"/>
    <property type="molecule type" value="Genomic_DNA"/>
</dbReference>
<dbReference type="InterPro" id="IPR026341">
    <property type="entry name" value="T9SS_type_B"/>
</dbReference>
<dbReference type="Pfam" id="PF13585">
    <property type="entry name" value="CHU_C"/>
    <property type="match status" value="1"/>
</dbReference>
<organism evidence="3 4">
    <name type="scientific">Emticicia aquatilis</name>
    <dbReference type="NCBI Taxonomy" id="1537369"/>
    <lineage>
        <taxon>Bacteria</taxon>
        <taxon>Pseudomonadati</taxon>
        <taxon>Bacteroidota</taxon>
        <taxon>Cytophagia</taxon>
        <taxon>Cytophagales</taxon>
        <taxon>Leadbetterellaceae</taxon>
        <taxon>Emticicia</taxon>
    </lineage>
</organism>
<dbReference type="Pfam" id="PF18911">
    <property type="entry name" value="PKD_4"/>
    <property type="match status" value="2"/>
</dbReference>
<proteinExistence type="predicted"/>
<keyword evidence="1" id="KW-0812">Transmembrane</keyword>
<dbReference type="InterPro" id="IPR013783">
    <property type="entry name" value="Ig-like_fold"/>
</dbReference>
<keyword evidence="1" id="KW-1133">Transmembrane helix</keyword>
<dbReference type="NCBIfam" id="TIGR04131">
    <property type="entry name" value="Bac_Flav_CTERM"/>
    <property type="match status" value="1"/>
</dbReference>